<feature type="transmembrane region" description="Helical" evidence="1">
    <location>
        <begin position="382"/>
        <end position="404"/>
    </location>
</feature>
<feature type="transmembrane region" description="Helical" evidence="1">
    <location>
        <begin position="352"/>
        <end position="370"/>
    </location>
</feature>
<dbReference type="Proteomes" id="UP000024001">
    <property type="component" value="Unassembled WGS sequence"/>
</dbReference>
<feature type="transmembrane region" description="Helical" evidence="1">
    <location>
        <begin position="22"/>
        <end position="42"/>
    </location>
</feature>
<evidence type="ECO:0000313" key="3">
    <source>
        <dbReference type="Proteomes" id="UP000024001"/>
    </source>
</evidence>
<accession>A0A031FMB4</accession>
<organism evidence="2 3">
    <name type="scientific">Microbacterium oleivorans</name>
    <dbReference type="NCBI Taxonomy" id="273677"/>
    <lineage>
        <taxon>Bacteria</taxon>
        <taxon>Bacillati</taxon>
        <taxon>Actinomycetota</taxon>
        <taxon>Actinomycetes</taxon>
        <taxon>Micrococcales</taxon>
        <taxon>Microbacteriaceae</taxon>
        <taxon>Microbacterium</taxon>
    </lineage>
</organism>
<keyword evidence="3" id="KW-1185">Reference proteome</keyword>
<reference evidence="2 3" key="1">
    <citation type="submission" date="2014-03" db="EMBL/GenBank/DDBJ databases">
        <title>Draft Genome Sequences of 13 Willow Endophytes.</title>
        <authorList>
            <person name="Gan H.Y."/>
            <person name="Gan H.M."/>
            <person name="Savka M.A."/>
            <person name="Hudson A.O."/>
        </authorList>
    </citation>
    <scope>NUCLEOTIDE SEQUENCE [LARGE SCALE GENOMIC DNA]</scope>
    <source>
        <strain evidence="2 3">RIT293</strain>
    </source>
</reference>
<proteinExistence type="predicted"/>
<protein>
    <submittedName>
        <fullName evidence="2">Integral membrane protein</fullName>
    </submittedName>
</protein>
<evidence type="ECO:0000313" key="2">
    <source>
        <dbReference type="EMBL" id="EZP25999.1"/>
    </source>
</evidence>
<dbReference type="eggNOG" id="COG5650">
    <property type="taxonomic scope" value="Bacteria"/>
</dbReference>
<feature type="transmembrane region" description="Helical" evidence="1">
    <location>
        <begin position="331"/>
        <end position="347"/>
    </location>
</feature>
<feature type="transmembrane region" description="Helical" evidence="1">
    <location>
        <begin position="306"/>
        <end position="325"/>
    </location>
</feature>
<evidence type="ECO:0000256" key="1">
    <source>
        <dbReference type="SAM" id="Phobius"/>
    </source>
</evidence>
<feature type="transmembrane region" description="Helical" evidence="1">
    <location>
        <begin position="167"/>
        <end position="192"/>
    </location>
</feature>
<keyword evidence="1" id="KW-0472">Membrane</keyword>
<dbReference type="PATRIC" id="fig|273677.3.peg.2311"/>
<name>A0A031FMB4_9MICO</name>
<keyword evidence="1" id="KW-1133">Transmembrane helix</keyword>
<comment type="caution">
    <text evidence="2">The sequence shown here is derived from an EMBL/GenBank/DDBJ whole genome shotgun (WGS) entry which is preliminary data.</text>
</comment>
<feature type="transmembrane region" description="Helical" evidence="1">
    <location>
        <begin position="199"/>
        <end position="221"/>
    </location>
</feature>
<feature type="transmembrane region" description="Helical" evidence="1">
    <location>
        <begin position="277"/>
        <end position="299"/>
    </location>
</feature>
<feature type="transmembrane region" description="Helical" evidence="1">
    <location>
        <begin position="129"/>
        <end position="147"/>
    </location>
</feature>
<gene>
    <name evidence="2" type="ORF">BW34_02331</name>
</gene>
<dbReference type="EMBL" id="JFYO01000007">
    <property type="protein sequence ID" value="EZP25999.1"/>
    <property type="molecule type" value="Genomic_DNA"/>
</dbReference>
<sequence length="421" mass="44557">MTAVGIDRTASRPRLGRVTNRVLLWAAFVFVHLFVGSMGFLLPNQPTGDVWLVYEPWSRAVFSGGGIVGVTHDWVYPHLALVPMLLAHVPGALVGDYTVGWAILVVIVDAVAFAVLVGRGRSRGRVTAAVFWLAAILCLGPVGMYRIDGISVPLAILGCLWLLRRPWLASVLLAAATWIKIWPAALLAAALVAVRRRSVVVAAAALVSALIFGVVVALGGADHALGFVSGQTGRGLQVEAPVSAVYLWGALFGVEGSSVYYDQGILTFQVMGAHTDVVAALMTPLLVLAVGAVVALGAVQARRGVSFLRLFPTLGLTLTTVLIVVNKVGSPQFQAWLFAVVVLGLVVDRRRWVGPGILVLVSAALTQLVYPVLYNGIVSPTLVPVAVLTLRNVALIVLLVWMAVRLVRLPAPAPALVRSTP</sequence>
<feature type="transmembrane region" description="Helical" evidence="1">
    <location>
        <begin position="99"/>
        <end position="117"/>
    </location>
</feature>
<keyword evidence="1" id="KW-0812">Transmembrane</keyword>
<dbReference type="AlphaFoldDB" id="A0A031FMB4"/>